<dbReference type="InterPro" id="IPR014199">
    <property type="entry name" value="Spore_YtxC"/>
</dbReference>
<dbReference type="RefSeq" id="WP_013777777.1">
    <property type="nucleotide sequence ID" value="NC_015519.1"/>
</dbReference>
<dbReference type="EMBL" id="HF563609">
    <property type="protein sequence ID" value="CCP25418.1"/>
    <property type="molecule type" value="Genomic_DNA"/>
</dbReference>
<sequence>MRILSIGSIKPVEGFEDRLKLELDLLSKQGFNVTLKKNYKGNAVFFYCYIEDEIILKDNHYENMRQIFVNSIANALSDIVMDYWEPILIKKIIRDNYFYFNEIEQNRIYDFTMDIANSGELNLTQDTSSKVKRKICVVHKIREYLADNNIIMLDGFIDFRLREYMEQLEELVDTAIDEYLIDREYKEFIDLLRHFIDLQEPKKDLVNVVFCNTKIILMDEDSKFIENDLSLDLLAQENTEVSTDDIVVSTLINIAPRKIIIHGFTGEDKIEVINTIYNIFEGRIHFCNSCNICLQSKPLTTK</sequence>
<proteinExistence type="predicted"/>
<accession>L0S0L7</accession>
<gene>
    <name evidence="1" type="ordered locus">TEPIRE1_0727</name>
</gene>
<protein>
    <submittedName>
        <fullName evidence="1">Sporulation protein YtxC</fullName>
    </submittedName>
</protein>
<evidence type="ECO:0000313" key="1">
    <source>
        <dbReference type="EMBL" id="CCP25418.1"/>
    </source>
</evidence>
<dbReference type="KEGG" id="tep:TepRe1_0667"/>
<evidence type="ECO:0000313" key="2">
    <source>
        <dbReference type="Proteomes" id="UP000010802"/>
    </source>
</evidence>
<dbReference type="OrthoDB" id="2986513at2"/>
<dbReference type="AlphaFoldDB" id="F4LW78"/>
<keyword evidence="2" id="KW-1185">Reference proteome</keyword>
<dbReference type="HOGENOM" id="CLU_066420_1_0_9"/>
<dbReference type="Proteomes" id="UP000010802">
    <property type="component" value="Chromosome"/>
</dbReference>
<dbReference type="STRING" id="1209989.TepRe1_0667"/>
<accession>F4LW78</accession>
<name>F4LW78_TEPAE</name>
<organism evidence="1 2">
    <name type="scientific">Tepidanaerobacter acetatoxydans (strain DSM 21804 / JCM 16047 / Re1)</name>
    <dbReference type="NCBI Taxonomy" id="1209989"/>
    <lineage>
        <taxon>Bacteria</taxon>
        <taxon>Bacillati</taxon>
        <taxon>Bacillota</taxon>
        <taxon>Clostridia</taxon>
        <taxon>Thermosediminibacterales</taxon>
        <taxon>Tepidanaerobacteraceae</taxon>
        <taxon>Tepidanaerobacter</taxon>
    </lineage>
</organism>
<dbReference type="Pfam" id="PF08812">
    <property type="entry name" value="YtxC"/>
    <property type="match status" value="1"/>
</dbReference>
<reference evidence="2" key="1">
    <citation type="journal article" date="2013" name="Genome Announc.">
        <title>First genome sequence of a syntrophic acetate-oxidizing bacterium, Tepidanaerobacter acetatoxydans strain Re1.</title>
        <authorList>
            <person name="Manzoor S."/>
            <person name="Bongcam-Rudloff E."/>
            <person name="Schnurer A."/>
            <person name="Muller B."/>
        </authorList>
    </citation>
    <scope>NUCLEOTIDE SEQUENCE [LARGE SCALE GENOMIC DNA]</scope>
    <source>
        <strain evidence="2">Re1</strain>
    </source>
</reference>
<dbReference type="PATRIC" id="fig|1209989.3.peg.794"/>
<dbReference type="KEGG" id="tae:TepiRe1_0727"/>
<dbReference type="eggNOG" id="ENOG5031S9P">
    <property type="taxonomic scope" value="Bacteria"/>
</dbReference>